<comment type="caution">
    <text evidence="5">The sequence shown here is derived from an EMBL/GenBank/DDBJ whole genome shotgun (WGS) entry which is preliminary data.</text>
</comment>
<sequence>MNKVMGIINLAGEKDSLAELTKERCLAAVPFAARYRLIDFSLTNMVRSHINEIAIFARNNYRSLLTHVGSGADWELNKRHGGLYVLPPYWKEKDTLGDVDYFLHNWDYIERSQADHILISGSSFIANTDYHKLIEQHIEQDADITLLSTYAPSAAHSEIQRLAIQVHDKFVSNIAVNISDAPIFTGVYIIKKSCLNHLVHYRSSDERSNHLIEMICDNLKTLKVCTFAHREYGSFITSLEEYFRENIRLLDPQHYLKLFQQGKNVSTKISNYRPTKYESTANVKQSIISTGCRIAGNVERSMLSRAVTVKEGSTIKNSIILDHCTIESGAYIENAIIDKYTVLTEKDLIIGKIDKPHIIGKLNQVSMVTES</sequence>
<dbReference type="RefSeq" id="WP_390253058.1">
    <property type="nucleotide sequence ID" value="NZ_JBHSDT010000008.1"/>
</dbReference>
<evidence type="ECO:0000313" key="6">
    <source>
        <dbReference type="Proteomes" id="UP001595882"/>
    </source>
</evidence>
<organism evidence="5 6">
    <name type="scientific">Gracilibacillus xinjiangensis</name>
    <dbReference type="NCBI Taxonomy" id="1193282"/>
    <lineage>
        <taxon>Bacteria</taxon>
        <taxon>Bacillati</taxon>
        <taxon>Bacillota</taxon>
        <taxon>Bacilli</taxon>
        <taxon>Bacillales</taxon>
        <taxon>Bacillaceae</taxon>
        <taxon>Gracilibacillus</taxon>
    </lineage>
</organism>
<keyword evidence="5" id="KW-0808">Transferase</keyword>
<gene>
    <name evidence="5" type="primary">glgD</name>
    <name evidence="5" type="ORF">ACFOY7_15225</name>
</gene>
<dbReference type="InterPro" id="IPR011004">
    <property type="entry name" value="Trimer_LpxA-like_sf"/>
</dbReference>
<dbReference type="Proteomes" id="UP001595882">
    <property type="component" value="Unassembled WGS sequence"/>
</dbReference>
<keyword evidence="5" id="KW-0548">Nucleotidyltransferase</keyword>
<dbReference type="InterPro" id="IPR011831">
    <property type="entry name" value="ADP-Glc_PPase"/>
</dbReference>
<protein>
    <submittedName>
        <fullName evidence="5">Glucose-1-phosphate adenylyltransferase subunit GlgD</fullName>
        <ecNumber evidence="5">2.7.7.27</ecNumber>
    </submittedName>
</protein>
<dbReference type="SUPFAM" id="SSF53448">
    <property type="entry name" value="Nucleotide-diphospho-sugar transferases"/>
    <property type="match status" value="1"/>
</dbReference>
<dbReference type="GO" id="GO:0008878">
    <property type="term" value="F:glucose-1-phosphate adenylyltransferase activity"/>
    <property type="evidence" value="ECO:0007669"/>
    <property type="project" value="UniProtKB-EC"/>
</dbReference>
<evidence type="ECO:0000259" key="3">
    <source>
        <dbReference type="Pfam" id="PF00483"/>
    </source>
</evidence>
<dbReference type="Pfam" id="PF24894">
    <property type="entry name" value="Hexapep_GlmU"/>
    <property type="match status" value="1"/>
</dbReference>
<evidence type="ECO:0000313" key="5">
    <source>
        <dbReference type="EMBL" id="MFC4404420.1"/>
    </source>
</evidence>
<dbReference type="EMBL" id="JBHSDT010000008">
    <property type="protein sequence ID" value="MFC4404420.1"/>
    <property type="molecule type" value="Genomic_DNA"/>
</dbReference>
<evidence type="ECO:0000259" key="4">
    <source>
        <dbReference type="Pfam" id="PF24894"/>
    </source>
</evidence>
<comment type="similarity">
    <text evidence="1">Belongs to the bacterial/plant glucose-1-phosphate adenylyltransferase family.</text>
</comment>
<feature type="domain" description="Glucose-1-phosphate adenylyltransferase/Bifunctional protein GlmU-like C-terminal hexapeptide" evidence="4">
    <location>
        <begin position="278"/>
        <end position="351"/>
    </location>
</feature>
<dbReference type="Pfam" id="PF00483">
    <property type="entry name" value="NTP_transferase"/>
    <property type="match status" value="1"/>
</dbReference>
<dbReference type="NCBIfam" id="TIGR02092">
    <property type="entry name" value="glgD"/>
    <property type="match status" value="1"/>
</dbReference>
<name>A0ABV8WX29_9BACI</name>
<reference evidence="6" key="1">
    <citation type="journal article" date="2019" name="Int. J. Syst. Evol. Microbiol.">
        <title>The Global Catalogue of Microorganisms (GCM) 10K type strain sequencing project: providing services to taxonomists for standard genome sequencing and annotation.</title>
        <authorList>
            <consortium name="The Broad Institute Genomics Platform"/>
            <consortium name="The Broad Institute Genome Sequencing Center for Infectious Disease"/>
            <person name="Wu L."/>
            <person name="Ma J."/>
        </authorList>
    </citation>
    <scope>NUCLEOTIDE SEQUENCE [LARGE SCALE GENOMIC DNA]</scope>
    <source>
        <strain evidence="6">CCUG 37865</strain>
    </source>
</reference>
<dbReference type="SUPFAM" id="SSF51161">
    <property type="entry name" value="Trimeric LpxA-like enzymes"/>
    <property type="match status" value="1"/>
</dbReference>
<keyword evidence="6" id="KW-1185">Reference proteome</keyword>
<dbReference type="InterPro" id="IPR029044">
    <property type="entry name" value="Nucleotide-diphossugar_trans"/>
</dbReference>
<feature type="domain" description="Nucleotidyl transferase" evidence="3">
    <location>
        <begin position="11"/>
        <end position="153"/>
    </location>
</feature>
<proteinExistence type="inferred from homology"/>
<evidence type="ECO:0000256" key="1">
    <source>
        <dbReference type="ARBA" id="ARBA00010443"/>
    </source>
</evidence>
<keyword evidence="2" id="KW-0320">Glycogen biosynthesis</keyword>
<dbReference type="InterPro" id="IPR056818">
    <property type="entry name" value="GlmU/GlgC-like_hexapep"/>
</dbReference>
<dbReference type="PANTHER" id="PTHR43523">
    <property type="entry name" value="GLUCOSE-1-PHOSPHATE ADENYLYLTRANSFERASE-RELATED"/>
    <property type="match status" value="1"/>
</dbReference>
<dbReference type="EC" id="2.7.7.27" evidence="5"/>
<dbReference type="CDD" id="cd04651">
    <property type="entry name" value="LbH_G1P_AT_C"/>
    <property type="match status" value="1"/>
</dbReference>
<dbReference type="InterPro" id="IPR011832">
    <property type="entry name" value="GlgDAde_trans"/>
</dbReference>
<dbReference type="Gene3D" id="3.90.550.10">
    <property type="entry name" value="Spore Coat Polysaccharide Biosynthesis Protein SpsA, Chain A"/>
    <property type="match status" value="1"/>
</dbReference>
<dbReference type="PANTHER" id="PTHR43523:SF6">
    <property type="entry name" value="GLYCOGEN BIOSYNTHESIS PROTEIN GLGD"/>
    <property type="match status" value="1"/>
</dbReference>
<dbReference type="Gene3D" id="2.160.10.10">
    <property type="entry name" value="Hexapeptide repeat proteins"/>
    <property type="match status" value="1"/>
</dbReference>
<dbReference type="InterPro" id="IPR005835">
    <property type="entry name" value="NTP_transferase_dom"/>
</dbReference>
<evidence type="ECO:0000256" key="2">
    <source>
        <dbReference type="ARBA" id="ARBA00023056"/>
    </source>
</evidence>
<accession>A0ABV8WX29</accession>